<evidence type="ECO:0000259" key="11">
    <source>
        <dbReference type="Pfam" id="PF02270"/>
    </source>
</evidence>
<dbReference type="InterPro" id="IPR036388">
    <property type="entry name" value="WH-like_DNA-bd_sf"/>
</dbReference>
<keyword evidence="7" id="KW-0539">Nucleus</keyword>
<feature type="compositionally biased region" description="Basic and acidic residues" evidence="10">
    <location>
        <begin position="8"/>
        <end position="18"/>
    </location>
</feature>
<protein>
    <recommendedName>
        <fullName evidence="3">Transcription initiation factor IIF subunit beta</fullName>
    </recommendedName>
    <alternativeName>
        <fullName evidence="9">TFIIF medium subunit</fullName>
    </alternativeName>
    <alternativeName>
        <fullName evidence="8">TFIIF-beta</fullName>
    </alternativeName>
</protein>
<keyword evidence="4" id="KW-0805">Transcription regulation</keyword>
<keyword evidence="5" id="KW-0238">DNA-binding</keyword>
<feature type="compositionally biased region" description="Basic and acidic residues" evidence="10">
    <location>
        <begin position="154"/>
        <end position="167"/>
    </location>
</feature>
<keyword evidence="6" id="KW-0804">Transcription</keyword>
<dbReference type="Pfam" id="PF02270">
    <property type="entry name" value="TFIIF_beta"/>
    <property type="match status" value="1"/>
</dbReference>
<accession>A0A6A6P8Z9</accession>
<keyword evidence="13" id="KW-0648">Protein biosynthesis</keyword>
<feature type="region of interest" description="Disordered" evidence="10">
    <location>
        <begin position="1"/>
        <end position="34"/>
    </location>
</feature>
<evidence type="ECO:0000256" key="8">
    <source>
        <dbReference type="ARBA" id="ARBA00081473"/>
    </source>
</evidence>
<evidence type="ECO:0000256" key="7">
    <source>
        <dbReference type="ARBA" id="ARBA00023242"/>
    </source>
</evidence>
<proteinExistence type="inferred from homology"/>
<name>A0A6A6P8Z9_9PEZI</name>
<sequence length="348" mass="39831">MAMNGVKMEGDAIIKPEPDTESPGTFLDDDDYEDTGELNIPKDLNSIWLTRVPKWLWEALSKVDDDEEVKIGTIKVWNAPGDQGEQEHKMKLSLERSWQKPDEDPLPRDYDLKITNQSSINTYVFSEKDMEGYKPRGFRGAKNQAGGKSAGGPDSKRKDSYRVEKSKDNRKKSIPKHTALAGHVIHELSCLPVENEEFNRLMMMRTKKLLEPKNAEPFEALNANLANQMKKGRKFSDMVKTGEPKSQKAQLDKAARLPSHELMDKLFACFSEYKYWSLKSLKRKLNQPEAYLREHLSKIATLIKSGDFAMRWTLNEESRLQTYQTGANVKDEEAPDRSDEDEPMEDAL</sequence>
<dbReference type="GO" id="GO:0006367">
    <property type="term" value="P:transcription initiation at RNA polymerase II promoter"/>
    <property type="evidence" value="ECO:0007669"/>
    <property type="project" value="InterPro"/>
</dbReference>
<gene>
    <name evidence="13" type="ORF">BDY21DRAFT_181411</name>
</gene>
<keyword evidence="14" id="KW-1185">Reference proteome</keyword>
<evidence type="ECO:0000256" key="9">
    <source>
        <dbReference type="ARBA" id="ARBA00081863"/>
    </source>
</evidence>
<keyword evidence="13" id="KW-0396">Initiation factor</keyword>
<feature type="domain" description="TFIIF beta subunit HTH" evidence="11">
    <location>
        <begin position="255"/>
        <end position="319"/>
    </location>
</feature>
<dbReference type="Gene3D" id="1.10.10.10">
    <property type="entry name" value="Winged helix-like DNA-binding domain superfamily/Winged helix DNA-binding domain"/>
    <property type="match status" value="1"/>
</dbReference>
<dbReference type="GO" id="GO:0003677">
    <property type="term" value="F:DNA binding"/>
    <property type="evidence" value="ECO:0007669"/>
    <property type="project" value="UniProtKB-KW"/>
</dbReference>
<feature type="region of interest" description="Disordered" evidence="10">
    <location>
        <begin position="321"/>
        <end position="348"/>
    </location>
</feature>
<dbReference type="Pfam" id="PF17683">
    <property type="entry name" value="TFIIF_beta_N"/>
    <property type="match status" value="1"/>
</dbReference>
<evidence type="ECO:0000256" key="5">
    <source>
        <dbReference type="ARBA" id="ARBA00023125"/>
    </source>
</evidence>
<feature type="region of interest" description="Disordered" evidence="10">
    <location>
        <begin position="134"/>
        <end position="178"/>
    </location>
</feature>
<dbReference type="InterPro" id="IPR011039">
    <property type="entry name" value="TFIIF_interaction"/>
</dbReference>
<dbReference type="FunFam" id="1.10.10.10:FF:000035">
    <property type="entry name" value="General transcription factor IIF subunit 2"/>
    <property type="match status" value="1"/>
</dbReference>
<evidence type="ECO:0000256" key="2">
    <source>
        <dbReference type="ARBA" id="ARBA00009543"/>
    </source>
</evidence>
<organism evidence="13 14">
    <name type="scientific">Lineolata rhizophorae</name>
    <dbReference type="NCBI Taxonomy" id="578093"/>
    <lineage>
        <taxon>Eukaryota</taxon>
        <taxon>Fungi</taxon>
        <taxon>Dikarya</taxon>
        <taxon>Ascomycota</taxon>
        <taxon>Pezizomycotina</taxon>
        <taxon>Dothideomycetes</taxon>
        <taxon>Dothideomycetes incertae sedis</taxon>
        <taxon>Lineolatales</taxon>
        <taxon>Lineolataceae</taxon>
        <taxon>Lineolata</taxon>
    </lineage>
</organism>
<evidence type="ECO:0000259" key="12">
    <source>
        <dbReference type="Pfam" id="PF17683"/>
    </source>
</evidence>
<evidence type="ECO:0000256" key="1">
    <source>
        <dbReference type="ARBA" id="ARBA00004123"/>
    </source>
</evidence>
<dbReference type="AlphaFoldDB" id="A0A6A6P8Z9"/>
<evidence type="ECO:0000256" key="4">
    <source>
        <dbReference type="ARBA" id="ARBA00023015"/>
    </source>
</evidence>
<feature type="domain" description="TFIIF beta subunit N-terminal" evidence="12">
    <location>
        <begin position="46"/>
        <end position="193"/>
    </location>
</feature>
<dbReference type="InterPro" id="IPR040450">
    <property type="entry name" value="TFIIF_beta_HTH"/>
</dbReference>
<dbReference type="Proteomes" id="UP000799766">
    <property type="component" value="Unassembled WGS sequence"/>
</dbReference>
<dbReference type="GO" id="GO:0003743">
    <property type="term" value="F:translation initiation factor activity"/>
    <property type="evidence" value="ECO:0007669"/>
    <property type="project" value="UniProtKB-KW"/>
</dbReference>
<dbReference type="PANTHER" id="PTHR10445">
    <property type="entry name" value="GENERAL TRANSCRIPTION FACTOR IIF SUBUNIT 2"/>
    <property type="match status" value="1"/>
</dbReference>
<feature type="compositionally biased region" description="Acidic residues" evidence="10">
    <location>
        <begin position="338"/>
        <end position="348"/>
    </location>
</feature>
<reference evidence="13" key="1">
    <citation type="journal article" date="2020" name="Stud. Mycol.">
        <title>101 Dothideomycetes genomes: a test case for predicting lifestyles and emergence of pathogens.</title>
        <authorList>
            <person name="Haridas S."/>
            <person name="Albert R."/>
            <person name="Binder M."/>
            <person name="Bloem J."/>
            <person name="Labutti K."/>
            <person name="Salamov A."/>
            <person name="Andreopoulos B."/>
            <person name="Baker S."/>
            <person name="Barry K."/>
            <person name="Bills G."/>
            <person name="Bluhm B."/>
            <person name="Cannon C."/>
            <person name="Castanera R."/>
            <person name="Culley D."/>
            <person name="Daum C."/>
            <person name="Ezra D."/>
            <person name="Gonzalez J."/>
            <person name="Henrissat B."/>
            <person name="Kuo A."/>
            <person name="Liang C."/>
            <person name="Lipzen A."/>
            <person name="Lutzoni F."/>
            <person name="Magnuson J."/>
            <person name="Mondo S."/>
            <person name="Nolan M."/>
            <person name="Ohm R."/>
            <person name="Pangilinan J."/>
            <person name="Park H.-J."/>
            <person name="Ramirez L."/>
            <person name="Alfaro M."/>
            <person name="Sun H."/>
            <person name="Tritt A."/>
            <person name="Yoshinaga Y."/>
            <person name="Zwiers L.-H."/>
            <person name="Turgeon B."/>
            <person name="Goodwin S."/>
            <person name="Spatafora J."/>
            <person name="Crous P."/>
            <person name="Grigoriev I."/>
        </authorList>
    </citation>
    <scope>NUCLEOTIDE SEQUENCE</scope>
    <source>
        <strain evidence="13">ATCC 16933</strain>
    </source>
</reference>
<evidence type="ECO:0000313" key="13">
    <source>
        <dbReference type="EMBL" id="KAF2459933.1"/>
    </source>
</evidence>
<evidence type="ECO:0000256" key="3">
    <source>
        <dbReference type="ARBA" id="ARBA00021453"/>
    </source>
</evidence>
<comment type="similarity">
    <text evidence="2">Belongs to the TFIIF beta subunit family.</text>
</comment>
<dbReference type="InterPro" id="IPR040504">
    <property type="entry name" value="TFIIF_beta_N"/>
</dbReference>
<evidence type="ECO:0000313" key="14">
    <source>
        <dbReference type="Proteomes" id="UP000799766"/>
    </source>
</evidence>
<comment type="subcellular location">
    <subcellularLocation>
        <location evidence="1">Nucleus</location>
    </subcellularLocation>
</comment>
<evidence type="ECO:0000256" key="10">
    <source>
        <dbReference type="SAM" id="MobiDB-lite"/>
    </source>
</evidence>
<dbReference type="GO" id="GO:0005674">
    <property type="term" value="C:transcription factor TFIIF complex"/>
    <property type="evidence" value="ECO:0007669"/>
    <property type="project" value="InterPro"/>
</dbReference>
<dbReference type="SUPFAM" id="SSF46785">
    <property type="entry name" value="Winged helix' DNA-binding domain"/>
    <property type="match status" value="1"/>
</dbReference>
<dbReference type="InterPro" id="IPR003196">
    <property type="entry name" value="TFIIF_beta"/>
</dbReference>
<dbReference type="OrthoDB" id="26094at2759"/>
<dbReference type="InterPro" id="IPR036390">
    <property type="entry name" value="WH_DNA-bd_sf"/>
</dbReference>
<dbReference type="CDD" id="cd07980">
    <property type="entry name" value="TFIIF_beta"/>
    <property type="match status" value="1"/>
</dbReference>
<dbReference type="EMBL" id="MU001674">
    <property type="protein sequence ID" value="KAF2459933.1"/>
    <property type="molecule type" value="Genomic_DNA"/>
</dbReference>
<dbReference type="SUPFAM" id="SSF50916">
    <property type="entry name" value="Rap30/74 interaction domains"/>
    <property type="match status" value="1"/>
</dbReference>
<dbReference type="PANTHER" id="PTHR10445:SF0">
    <property type="entry name" value="GENERAL TRANSCRIPTION FACTOR IIF SUBUNIT 2"/>
    <property type="match status" value="1"/>
</dbReference>
<evidence type="ECO:0000256" key="6">
    <source>
        <dbReference type="ARBA" id="ARBA00023163"/>
    </source>
</evidence>